<evidence type="ECO:0000256" key="2">
    <source>
        <dbReference type="SAM" id="MobiDB-lite"/>
    </source>
</evidence>
<protein>
    <submittedName>
        <fullName evidence="3">Uncharacterized protein</fullName>
    </submittedName>
</protein>
<accession>A0A2Z7ACQ2</accession>
<evidence type="ECO:0000313" key="3">
    <source>
        <dbReference type="EMBL" id="KZV16692.1"/>
    </source>
</evidence>
<keyword evidence="1" id="KW-0175">Coiled coil</keyword>
<evidence type="ECO:0000256" key="1">
    <source>
        <dbReference type="SAM" id="Coils"/>
    </source>
</evidence>
<proteinExistence type="predicted"/>
<feature type="region of interest" description="Disordered" evidence="2">
    <location>
        <begin position="1"/>
        <end position="68"/>
    </location>
</feature>
<feature type="coiled-coil region" evidence="1">
    <location>
        <begin position="97"/>
        <end position="124"/>
    </location>
</feature>
<keyword evidence="4" id="KW-1185">Reference proteome</keyword>
<sequence>MADCRNPKLDVKKRPDRSTSKDKKEKKLYRKRKTEKEMVAEENKSAWADSDSEESSSGTSSSSESEYEVQCLMADDTDEVFDFANLEFAREDLVTALNDMVQEYKKLSQSFEEVKAEKERCANKAELVSSSNIQAALSKIESENEE</sequence>
<gene>
    <name evidence="3" type="ORF">F511_20613</name>
</gene>
<dbReference type="AlphaFoldDB" id="A0A2Z7ACQ2"/>
<dbReference type="EMBL" id="KV018673">
    <property type="protein sequence ID" value="KZV16692.1"/>
    <property type="molecule type" value="Genomic_DNA"/>
</dbReference>
<evidence type="ECO:0000313" key="4">
    <source>
        <dbReference type="Proteomes" id="UP000250235"/>
    </source>
</evidence>
<reference evidence="3 4" key="1">
    <citation type="journal article" date="2015" name="Proc. Natl. Acad. Sci. U.S.A.">
        <title>The resurrection genome of Boea hygrometrica: A blueprint for survival of dehydration.</title>
        <authorList>
            <person name="Xiao L."/>
            <person name="Yang G."/>
            <person name="Zhang L."/>
            <person name="Yang X."/>
            <person name="Zhao S."/>
            <person name="Ji Z."/>
            <person name="Zhou Q."/>
            <person name="Hu M."/>
            <person name="Wang Y."/>
            <person name="Chen M."/>
            <person name="Xu Y."/>
            <person name="Jin H."/>
            <person name="Xiao X."/>
            <person name="Hu G."/>
            <person name="Bao F."/>
            <person name="Hu Y."/>
            <person name="Wan P."/>
            <person name="Li L."/>
            <person name="Deng X."/>
            <person name="Kuang T."/>
            <person name="Xiang C."/>
            <person name="Zhu J.K."/>
            <person name="Oliver M.J."/>
            <person name="He Y."/>
        </authorList>
    </citation>
    <scope>NUCLEOTIDE SEQUENCE [LARGE SCALE GENOMIC DNA]</scope>
    <source>
        <strain evidence="4">cv. XS01</strain>
    </source>
</reference>
<name>A0A2Z7ACQ2_9LAMI</name>
<feature type="compositionally biased region" description="Basic and acidic residues" evidence="2">
    <location>
        <begin position="1"/>
        <end position="25"/>
    </location>
</feature>
<feature type="compositionally biased region" description="Low complexity" evidence="2">
    <location>
        <begin position="55"/>
        <end position="64"/>
    </location>
</feature>
<dbReference type="Proteomes" id="UP000250235">
    <property type="component" value="Unassembled WGS sequence"/>
</dbReference>
<feature type="compositionally biased region" description="Basic and acidic residues" evidence="2">
    <location>
        <begin position="34"/>
        <end position="44"/>
    </location>
</feature>
<organism evidence="3 4">
    <name type="scientific">Dorcoceras hygrometricum</name>
    <dbReference type="NCBI Taxonomy" id="472368"/>
    <lineage>
        <taxon>Eukaryota</taxon>
        <taxon>Viridiplantae</taxon>
        <taxon>Streptophyta</taxon>
        <taxon>Embryophyta</taxon>
        <taxon>Tracheophyta</taxon>
        <taxon>Spermatophyta</taxon>
        <taxon>Magnoliopsida</taxon>
        <taxon>eudicotyledons</taxon>
        <taxon>Gunneridae</taxon>
        <taxon>Pentapetalae</taxon>
        <taxon>asterids</taxon>
        <taxon>lamiids</taxon>
        <taxon>Lamiales</taxon>
        <taxon>Gesneriaceae</taxon>
        <taxon>Didymocarpoideae</taxon>
        <taxon>Trichosporeae</taxon>
        <taxon>Loxocarpinae</taxon>
        <taxon>Dorcoceras</taxon>
    </lineage>
</organism>